<organism evidence="1 2">
    <name type="scientific">Russula ochroleuca</name>
    <dbReference type="NCBI Taxonomy" id="152965"/>
    <lineage>
        <taxon>Eukaryota</taxon>
        <taxon>Fungi</taxon>
        <taxon>Dikarya</taxon>
        <taxon>Basidiomycota</taxon>
        <taxon>Agaricomycotina</taxon>
        <taxon>Agaricomycetes</taxon>
        <taxon>Russulales</taxon>
        <taxon>Russulaceae</taxon>
        <taxon>Russula</taxon>
    </lineage>
</organism>
<gene>
    <name evidence="1" type="ORF">DFH94DRAFT_683439</name>
</gene>
<keyword evidence="2" id="KW-1185">Reference proteome</keyword>
<proteinExistence type="predicted"/>
<comment type="caution">
    <text evidence="1">The sequence shown here is derived from an EMBL/GenBank/DDBJ whole genome shotgun (WGS) entry which is preliminary data.</text>
</comment>
<dbReference type="Proteomes" id="UP000759537">
    <property type="component" value="Unassembled WGS sequence"/>
</dbReference>
<protein>
    <submittedName>
        <fullName evidence="1">Uncharacterized protein</fullName>
    </submittedName>
</protein>
<evidence type="ECO:0000313" key="1">
    <source>
        <dbReference type="EMBL" id="KAF8477755.1"/>
    </source>
</evidence>
<dbReference type="EMBL" id="WHVB01000013">
    <property type="protein sequence ID" value="KAF8477755.1"/>
    <property type="molecule type" value="Genomic_DNA"/>
</dbReference>
<evidence type="ECO:0000313" key="2">
    <source>
        <dbReference type="Proteomes" id="UP000759537"/>
    </source>
</evidence>
<accession>A0A9P5T739</accession>
<name>A0A9P5T739_9AGAM</name>
<reference evidence="1" key="1">
    <citation type="submission" date="2019-10" db="EMBL/GenBank/DDBJ databases">
        <authorList>
            <consortium name="DOE Joint Genome Institute"/>
            <person name="Kuo A."/>
            <person name="Miyauchi S."/>
            <person name="Kiss E."/>
            <person name="Drula E."/>
            <person name="Kohler A."/>
            <person name="Sanchez-Garcia M."/>
            <person name="Andreopoulos B."/>
            <person name="Barry K.W."/>
            <person name="Bonito G."/>
            <person name="Buee M."/>
            <person name="Carver A."/>
            <person name="Chen C."/>
            <person name="Cichocki N."/>
            <person name="Clum A."/>
            <person name="Culley D."/>
            <person name="Crous P.W."/>
            <person name="Fauchery L."/>
            <person name="Girlanda M."/>
            <person name="Hayes R."/>
            <person name="Keri Z."/>
            <person name="LaButti K."/>
            <person name="Lipzen A."/>
            <person name="Lombard V."/>
            <person name="Magnuson J."/>
            <person name="Maillard F."/>
            <person name="Morin E."/>
            <person name="Murat C."/>
            <person name="Nolan M."/>
            <person name="Ohm R."/>
            <person name="Pangilinan J."/>
            <person name="Pereira M."/>
            <person name="Perotto S."/>
            <person name="Peter M."/>
            <person name="Riley R."/>
            <person name="Sitrit Y."/>
            <person name="Stielow B."/>
            <person name="Szollosi G."/>
            <person name="Zifcakova L."/>
            <person name="Stursova M."/>
            <person name="Spatafora J.W."/>
            <person name="Tedersoo L."/>
            <person name="Vaario L.-M."/>
            <person name="Yamada A."/>
            <person name="Yan M."/>
            <person name="Wang P."/>
            <person name="Xu J."/>
            <person name="Bruns T."/>
            <person name="Baldrian P."/>
            <person name="Vilgalys R."/>
            <person name="Henrissat B."/>
            <person name="Grigoriev I.V."/>
            <person name="Hibbett D."/>
            <person name="Nagy L.G."/>
            <person name="Martin F.M."/>
        </authorList>
    </citation>
    <scope>NUCLEOTIDE SEQUENCE</scope>
    <source>
        <strain evidence="1">Prilba</strain>
    </source>
</reference>
<reference evidence="1" key="2">
    <citation type="journal article" date="2020" name="Nat. Commun.">
        <title>Large-scale genome sequencing of mycorrhizal fungi provides insights into the early evolution of symbiotic traits.</title>
        <authorList>
            <person name="Miyauchi S."/>
            <person name="Kiss E."/>
            <person name="Kuo A."/>
            <person name="Drula E."/>
            <person name="Kohler A."/>
            <person name="Sanchez-Garcia M."/>
            <person name="Morin E."/>
            <person name="Andreopoulos B."/>
            <person name="Barry K.W."/>
            <person name="Bonito G."/>
            <person name="Buee M."/>
            <person name="Carver A."/>
            <person name="Chen C."/>
            <person name="Cichocki N."/>
            <person name="Clum A."/>
            <person name="Culley D."/>
            <person name="Crous P.W."/>
            <person name="Fauchery L."/>
            <person name="Girlanda M."/>
            <person name="Hayes R.D."/>
            <person name="Keri Z."/>
            <person name="LaButti K."/>
            <person name="Lipzen A."/>
            <person name="Lombard V."/>
            <person name="Magnuson J."/>
            <person name="Maillard F."/>
            <person name="Murat C."/>
            <person name="Nolan M."/>
            <person name="Ohm R.A."/>
            <person name="Pangilinan J."/>
            <person name="Pereira M.F."/>
            <person name="Perotto S."/>
            <person name="Peter M."/>
            <person name="Pfister S."/>
            <person name="Riley R."/>
            <person name="Sitrit Y."/>
            <person name="Stielow J.B."/>
            <person name="Szollosi G."/>
            <person name="Zifcakova L."/>
            <person name="Stursova M."/>
            <person name="Spatafora J.W."/>
            <person name="Tedersoo L."/>
            <person name="Vaario L.M."/>
            <person name="Yamada A."/>
            <person name="Yan M."/>
            <person name="Wang P."/>
            <person name="Xu J."/>
            <person name="Bruns T."/>
            <person name="Baldrian P."/>
            <person name="Vilgalys R."/>
            <person name="Dunand C."/>
            <person name="Henrissat B."/>
            <person name="Grigoriev I.V."/>
            <person name="Hibbett D."/>
            <person name="Nagy L.G."/>
            <person name="Martin F.M."/>
        </authorList>
    </citation>
    <scope>NUCLEOTIDE SEQUENCE</scope>
    <source>
        <strain evidence="1">Prilba</strain>
    </source>
</reference>
<dbReference type="AlphaFoldDB" id="A0A9P5T739"/>
<sequence length="215" mass="24680">MRVTSSSRRRNSRFVAMGLMVLGMYEVFLSETRALALPNEVELDTPFDFYCGTGVDQKDLQIAIRHNVLEVALEEGFLEKHGAEALRCTSQHCSQAGCAIHARRDVPVIGGRRRWLTYDTVAVIQKLLAAGEERKREAIEVRSHIYETVDDFWKQKARDSSHFFARDNLLSDSVRLVRDGSPNLLLRTRSSKQEAEKETKNVETGRYMRRHRNLV</sequence>